<evidence type="ECO:0000256" key="5">
    <source>
        <dbReference type="PROSITE-ProRule" id="PRU00042"/>
    </source>
</evidence>
<accession>A0AAV6W174</accession>
<dbReference type="SMART" id="SM00355">
    <property type="entry name" value="ZnF_C2H2"/>
    <property type="match status" value="10"/>
</dbReference>
<keyword evidence="4" id="KW-0862">Zinc</keyword>
<dbReference type="SUPFAM" id="SSF57667">
    <property type="entry name" value="beta-beta-alpha zinc fingers"/>
    <property type="match status" value="4"/>
</dbReference>
<dbReference type="EMBL" id="JAFNEN010000004">
    <property type="protein sequence ID" value="KAG8201511.1"/>
    <property type="molecule type" value="Genomic_DNA"/>
</dbReference>
<evidence type="ECO:0000256" key="3">
    <source>
        <dbReference type="ARBA" id="ARBA00022771"/>
    </source>
</evidence>
<protein>
    <recommendedName>
        <fullName evidence="7">C2H2-type domain-containing protein</fullName>
    </recommendedName>
</protein>
<feature type="domain" description="C2H2-type" evidence="7">
    <location>
        <begin position="675"/>
        <end position="702"/>
    </location>
</feature>
<name>A0AAV6W174_9ARAC</name>
<evidence type="ECO:0000313" key="8">
    <source>
        <dbReference type="EMBL" id="KAG8201511.1"/>
    </source>
</evidence>
<dbReference type="Proteomes" id="UP000827092">
    <property type="component" value="Unassembled WGS sequence"/>
</dbReference>
<dbReference type="Gene3D" id="3.30.160.60">
    <property type="entry name" value="Classic Zinc Finger"/>
    <property type="match status" value="5"/>
</dbReference>
<sequence>MNVFTDILYDSSSLMSSQNYKETSHNKILSSQDMAFDEHQISVSQIHSNSFDQTLITTSPSEMDFYNSPNEIHLPSNTNGAFEVENDVSVFSDSFPEIVPSWLTHDFMKAASDSLPSPNILSNVSDMYPSATESEQLEMLDLGFPSDLSSQVVASTQNCISESQKLLAELPIQQYSNGDSLLMTSFSDVNMPDLQYQNIKQSTHHPISTHASLMTPILPCDSNLLHLPLHSSLTDQCLTATSSPNMTNGQSHPVDAACDKLPQINLNHLDSFLDGKTNLSNIQVLHQGFPNVGGIPNDINRNQQNQRENCPMVRQDLLNTCGTVRQDASVQATENSLSSGCYSCSKVSSEAAIEVVQCFKCQFCDFVSLHKCAVESHINTTHSNLSSVVPMARNEGSNNGQGLNASDIQNASNSGKNRITIAYINNKLQVLSKGVGQASKPSKSKQPKLLPGREPINNDSEDPGTKSTKTESSHKTAWKKKMTRELGSYICEFKGCNIRFRALDNLEYHKKCHVDSGSSFACPECGAVFESWGSIAGHLWRNHKNDMELHACDKCPFRTYSQSRLELNHKTIHLNECSFLCDECGKGFKNGKQMRNHRYRCHLKRNKKPQPQNPLQPKCKFCSTHFASRILLKHHEETFHNGKRKVHVCSYCDYTAKKKSTLEFHMRKHTGEKPFKCDQCDYRTSDHNSLRRHKMLHSGDKMYKCPFCPYSSIQASCFKAHMNKHPGHNGVTYSCEICPFKTVKRDTYILHVNDHKSLTILQNANSLIEINSGEEMYPMAAAMDISLSYGDNNLIQHLNQNKNVQSFFNSLGVHMVSVGQQSAT</sequence>
<feature type="domain" description="C2H2-type" evidence="7">
    <location>
        <begin position="579"/>
        <end position="607"/>
    </location>
</feature>
<dbReference type="InterPro" id="IPR036236">
    <property type="entry name" value="Znf_C2H2_sf"/>
</dbReference>
<comment type="caution">
    <text evidence="8">The sequence shown here is derived from an EMBL/GenBank/DDBJ whole genome shotgun (WGS) entry which is preliminary data.</text>
</comment>
<feature type="domain" description="C2H2-type" evidence="7">
    <location>
        <begin position="520"/>
        <end position="548"/>
    </location>
</feature>
<evidence type="ECO:0000256" key="6">
    <source>
        <dbReference type="SAM" id="MobiDB-lite"/>
    </source>
</evidence>
<feature type="domain" description="C2H2-type" evidence="7">
    <location>
        <begin position="489"/>
        <end position="518"/>
    </location>
</feature>
<dbReference type="PANTHER" id="PTHR24379:SF121">
    <property type="entry name" value="C2H2-TYPE DOMAIN-CONTAINING PROTEIN"/>
    <property type="match status" value="1"/>
</dbReference>
<evidence type="ECO:0000256" key="4">
    <source>
        <dbReference type="ARBA" id="ARBA00022833"/>
    </source>
</evidence>
<dbReference type="FunFam" id="3.30.160.60:FF:000882">
    <property type="entry name" value="Predicted gene, 21060"/>
    <property type="match status" value="1"/>
</dbReference>
<dbReference type="PROSITE" id="PS50157">
    <property type="entry name" value="ZINC_FINGER_C2H2_2"/>
    <property type="match status" value="6"/>
</dbReference>
<dbReference type="GO" id="GO:0008270">
    <property type="term" value="F:zinc ion binding"/>
    <property type="evidence" value="ECO:0007669"/>
    <property type="project" value="UniProtKB-KW"/>
</dbReference>
<evidence type="ECO:0000256" key="2">
    <source>
        <dbReference type="ARBA" id="ARBA00022737"/>
    </source>
</evidence>
<keyword evidence="9" id="KW-1185">Reference proteome</keyword>
<dbReference type="Pfam" id="PF13909">
    <property type="entry name" value="zf-H2C2_5"/>
    <property type="match status" value="1"/>
</dbReference>
<organism evidence="8 9">
    <name type="scientific">Oedothorax gibbosus</name>
    <dbReference type="NCBI Taxonomy" id="931172"/>
    <lineage>
        <taxon>Eukaryota</taxon>
        <taxon>Metazoa</taxon>
        <taxon>Ecdysozoa</taxon>
        <taxon>Arthropoda</taxon>
        <taxon>Chelicerata</taxon>
        <taxon>Arachnida</taxon>
        <taxon>Araneae</taxon>
        <taxon>Araneomorphae</taxon>
        <taxon>Entelegynae</taxon>
        <taxon>Araneoidea</taxon>
        <taxon>Linyphiidae</taxon>
        <taxon>Erigoninae</taxon>
        <taxon>Oedothorax</taxon>
    </lineage>
</organism>
<feature type="compositionally biased region" description="Polar residues" evidence="6">
    <location>
        <begin position="395"/>
        <end position="410"/>
    </location>
</feature>
<dbReference type="AlphaFoldDB" id="A0AAV6W174"/>
<evidence type="ECO:0000256" key="1">
    <source>
        <dbReference type="ARBA" id="ARBA00022723"/>
    </source>
</evidence>
<reference evidence="8 9" key="1">
    <citation type="journal article" date="2022" name="Nat. Ecol. Evol.">
        <title>A masculinizing supergene underlies an exaggerated male reproductive morph in a spider.</title>
        <authorList>
            <person name="Hendrickx F."/>
            <person name="De Corte Z."/>
            <person name="Sonet G."/>
            <person name="Van Belleghem S.M."/>
            <person name="Kostlbacher S."/>
            <person name="Vangestel C."/>
        </authorList>
    </citation>
    <scope>NUCLEOTIDE SEQUENCE [LARGE SCALE GENOMIC DNA]</scope>
    <source>
        <strain evidence="8">W744_W776</strain>
    </source>
</reference>
<keyword evidence="2" id="KW-0677">Repeat</keyword>
<feature type="domain" description="C2H2-type" evidence="7">
    <location>
        <begin position="617"/>
        <end position="645"/>
    </location>
</feature>
<feature type="region of interest" description="Disordered" evidence="6">
    <location>
        <begin position="435"/>
        <end position="477"/>
    </location>
</feature>
<proteinExistence type="predicted"/>
<keyword evidence="1" id="KW-0479">Metal-binding</keyword>
<dbReference type="PROSITE" id="PS00028">
    <property type="entry name" value="ZINC_FINGER_C2H2_1"/>
    <property type="match status" value="4"/>
</dbReference>
<keyword evidence="3 5" id="KW-0863">Zinc-finger</keyword>
<evidence type="ECO:0000313" key="9">
    <source>
        <dbReference type="Proteomes" id="UP000827092"/>
    </source>
</evidence>
<gene>
    <name evidence="8" type="ORF">JTE90_011187</name>
</gene>
<feature type="domain" description="C2H2-type" evidence="7">
    <location>
        <begin position="647"/>
        <end position="674"/>
    </location>
</feature>
<feature type="region of interest" description="Disordered" evidence="6">
    <location>
        <begin position="390"/>
        <end position="410"/>
    </location>
</feature>
<evidence type="ECO:0000259" key="7">
    <source>
        <dbReference type="PROSITE" id="PS50157"/>
    </source>
</evidence>
<dbReference type="InterPro" id="IPR013087">
    <property type="entry name" value="Znf_C2H2_type"/>
</dbReference>
<dbReference type="PANTHER" id="PTHR24379">
    <property type="entry name" value="KRAB AND ZINC FINGER DOMAIN-CONTAINING"/>
    <property type="match status" value="1"/>
</dbReference>